<evidence type="ECO:0000313" key="3">
    <source>
        <dbReference type="WBParaSite" id="jg13626"/>
    </source>
</evidence>
<evidence type="ECO:0000256" key="1">
    <source>
        <dbReference type="ARBA" id="ARBA00023002"/>
    </source>
</evidence>
<keyword evidence="2" id="KW-1185">Reference proteome</keyword>
<protein>
    <submittedName>
        <fullName evidence="3">Uncharacterized protein</fullName>
    </submittedName>
</protein>
<dbReference type="PANTHER" id="PTHR43157:SF31">
    <property type="entry name" value="PHOSPHATIDYLINOSITOL-GLYCAN BIOSYNTHESIS CLASS F PROTEIN"/>
    <property type="match status" value="1"/>
</dbReference>
<dbReference type="AlphaFoldDB" id="A0A915CXG6"/>
<keyword evidence="1" id="KW-0560">Oxidoreductase</keyword>
<dbReference type="Gene3D" id="3.40.50.720">
    <property type="entry name" value="NAD(P)-binding Rossmann-like Domain"/>
    <property type="match status" value="1"/>
</dbReference>
<proteinExistence type="predicted"/>
<dbReference type="GO" id="GO:0016491">
    <property type="term" value="F:oxidoreductase activity"/>
    <property type="evidence" value="ECO:0007669"/>
    <property type="project" value="UniProtKB-KW"/>
</dbReference>
<dbReference type="PANTHER" id="PTHR43157">
    <property type="entry name" value="PHOSPHATIDYLINOSITOL-GLYCAN BIOSYNTHESIS CLASS F PROTEIN-RELATED"/>
    <property type="match status" value="1"/>
</dbReference>
<dbReference type="WBParaSite" id="jg13626">
    <property type="protein sequence ID" value="jg13626"/>
    <property type="gene ID" value="jg13626"/>
</dbReference>
<name>A0A915CXG6_9BILA</name>
<evidence type="ECO:0000313" key="2">
    <source>
        <dbReference type="Proteomes" id="UP000887574"/>
    </source>
</evidence>
<organism evidence="2 3">
    <name type="scientific">Ditylenchus dipsaci</name>
    <dbReference type="NCBI Taxonomy" id="166011"/>
    <lineage>
        <taxon>Eukaryota</taxon>
        <taxon>Metazoa</taxon>
        <taxon>Ecdysozoa</taxon>
        <taxon>Nematoda</taxon>
        <taxon>Chromadorea</taxon>
        <taxon>Rhabditida</taxon>
        <taxon>Tylenchina</taxon>
        <taxon>Tylenchomorpha</taxon>
        <taxon>Sphaerularioidea</taxon>
        <taxon>Anguinidae</taxon>
        <taxon>Anguininae</taxon>
        <taxon>Ditylenchus</taxon>
    </lineage>
</organism>
<accession>A0A915CXG6</accession>
<reference evidence="3" key="1">
    <citation type="submission" date="2022-11" db="UniProtKB">
        <authorList>
            <consortium name="WormBaseParasite"/>
        </authorList>
    </citation>
    <scope>IDENTIFICATION</scope>
</reference>
<dbReference type="Proteomes" id="UP000887574">
    <property type="component" value="Unplaced"/>
</dbReference>
<sequence length="168" mass="19286">MLHSFNSIDFEDVMCEKGIYDKFLQYSRTKLMNHLATFYIHRLLFKHNKQFQVTANVVDADQKTDRRVSRTFNNHFNALSASESHLNSHANGIQTLVRLIENPEYAGVSGKYFDANGKEMRKNAEVGDVRLQDRLWETSKRLCNGVILLGVATLRLLPTTVYTSQVTT</sequence>